<dbReference type="Gene3D" id="2.70.150.10">
    <property type="entry name" value="Calcium-transporting ATPase, cytoplasmic transduction domain A"/>
    <property type="match status" value="1"/>
</dbReference>
<dbReference type="EMBL" id="SUNJ01004955">
    <property type="protein sequence ID" value="TPP64026.1"/>
    <property type="molecule type" value="Genomic_DNA"/>
</dbReference>
<keyword evidence="2" id="KW-0460">Magnesium</keyword>
<sequence>MEDDFTKRKEKYGVNVIAQQKSKTFCELVGEALQDLTLIVLIVAAVISLALSLYIKYGQAANSMNLKGKPGGLKGLAI</sequence>
<dbReference type="InterPro" id="IPR023298">
    <property type="entry name" value="ATPase_P-typ_TM_dom_sf"/>
</dbReference>
<dbReference type="GO" id="GO:0005886">
    <property type="term" value="C:plasma membrane"/>
    <property type="evidence" value="ECO:0007669"/>
    <property type="project" value="TreeGrafter"/>
</dbReference>
<evidence type="ECO:0000259" key="4">
    <source>
        <dbReference type="Pfam" id="PF00690"/>
    </source>
</evidence>
<dbReference type="GO" id="GO:0005388">
    <property type="term" value="F:P-type calcium transporter activity"/>
    <property type="evidence" value="ECO:0007669"/>
    <property type="project" value="TreeGrafter"/>
</dbReference>
<keyword evidence="6" id="KW-1185">Reference proteome</keyword>
<dbReference type="OrthoDB" id="116380at2759"/>
<dbReference type="InterPro" id="IPR004014">
    <property type="entry name" value="ATPase_P-typ_cation-transptr_N"/>
</dbReference>
<feature type="domain" description="Cation-transporting P-type ATPase N-terminal" evidence="4">
    <location>
        <begin position="3"/>
        <end position="48"/>
    </location>
</feature>
<protein>
    <submittedName>
        <fullName evidence="5">Plasma membrane calcium-transporting ATPase 2</fullName>
    </submittedName>
</protein>
<keyword evidence="3" id="KW-0472">Membrane</keyword>
<keyword evidence="3" id="KW-1133">Transmembrane helix</keyword>
<comment type="subcellular location">
    <subcellularLocation>
        <location evidence="1">Endomembrane system</location>
        <topology evidence="1">Multi-pass membrane protein</topology>
    </subcellularLocation>
</comment>
<gene>
    <name evidence="5" type="ORF">FGIG_12252</name>
</gene>
<dbReference type="GO" id="GO:0012505">
    <property type="term" value="C:endomembrane system"/>
    <property type="evidence" value="ECO:0007669"/>
    <property type="project" value="UniProtKB-SubCell"/>
</dbReference>
<organism evidence="5 6">
    <name type="scientific">Fasciola gigantica</name>
    <name type="common">Giant liver fluke</name>
    <dbReference type="NCBI Taxonomy" id="46835"/>
    <lineage>
        <taxon>Eukaryota</taxon>
        <taxon>Metazoa</taxon>
        <taxon>Spiralia</taxon>
        <taxon>Lophotrochozoa</taxon>
        <taxon>Platyhelminthes</taxon>
        <taxon>Trematoda</taxon>
        <taxon>Digenea</taxon>
        <taxon>Plagiorchiida</taxon>
        <taxon>Echinostomata</taxon>
        <taxon>Echinostomatoidea</taxon>
        <taxon>Fasciolidae</taxon>
        <taxon>Fasciola</taxon>
    </lineage>
</organism>
<dbReference type="AlphaFoldDB" id="A0A504YUQ6"/>
<dbReference type="Pfam" id="PF00690">
    <property type="entry name" value="Cation_ATPase_N"/>
    <property type="match status" value="1"/>
</dbReference>
<dbReference type="PANTHER" id="PTHR24093">
    <property type="entry name" value="CATION TRANSPORTING ATPASE"/>
    <property type="match status" value="1"/>
</dbReference>
<dbReference type="STRING" id="46835.A0A504YUQ6"/>
<evidence type="ECO:0000313" key="6">
    <source>
        <dbReference type="Proteomes" id="UP000316759"/>
    </source>
</evidence>
<accession>A0A504YUQ6</accession>
<evidence type="ECO:0000256" key="3">
    <source>
        <dbReference type="SAM" id="Phobius"/>
    </source>
</evidence>
<dbReference type="Proteomes" id="UP000316759">
    <property type="component" value="Unassembled WGS sequence"/>
</dbReference>
<comment type="caution">
    <text evidence="5">The sequence shown here is derived from an EMBL/GenBank/DDBJ whole genome shotgun (WGS) entry which is preliminary data.</text>
</comment>
<keyword evidence="3" id="KW-0812">Transmembrane</keyword>
<dbReference type="SUPFAM" id="SSF81665">
    <property type="entry name" value="Calcium ATPase, transmembrane domain M"/>
    <property type="match status" value="1"/>
</dbReference>
<evidence type="ECO:0000256" key="2">
    <source>
        <dbReference type="ARBA" id="ARBA00022842"/>
    </source>
</evidence>
<dbReference type="Gene3D" id="1.20.1110.10">
    <property type="entry name" value="Calcium-transporting ATPase, transmembrane domain"/>
    <property type="match status" value="1"/>
</dbReference>
<reference evidence="5 6" key="1">
    <citation type="submission" date="2019-04" db="EMBL/GenBank/DDBJ databases">
        <title>Annotation for the trematode Fasciola gigantica.</title>
        <authorList>
            <person name="Choi Y.-J."/>
        </authorList>
    </citation>
    <scope>NUCLEOTIDE SEQUENCE [LARGE SCALE GENOMIC DNA]</scope>
    <source>
        <strain evidence="5">Uganda_cow_1</strain>
    </source>
</reference>
<feature type="transmembrane region" description="Helical" evidence="3">
    <location>
        <begin position="36"/>
        <end position="55"/>
    </location>
</feature>
<evidence type="ECO:0000313" key="5">
    <source>
        <dbReference type="EMBL" id="TPP64026.1"/>
    </source>
</evidence>
<name>A0A504YUQ6_FASGI</name>
<dbReference type="PANTHER" id="PTHR24093:SF369">
    <property type="entry name" value="CALCIUM-TRANSPORTING ATPASE"/>
    <property type="match status" value="1"/>
</dbReference>
<evidence type="ECO:0000256" key="1">
    <source>
        <dbReference type="ARBA" id="ARBA00004127"/>
    </source>
</evidence>
<proteinExistence type="predicted"/>